<dbReference type="EMBL" id="LIRS01000016">
    <property type="protein sequence ID" value="KOY42289.1"/>
    <property type="molecule type" value="Genomic_DNA"/>
</dbReference>
<sequence length="75" mass="9001">MRQAIFLSWEAKNTSFVSFYLYWNPQIIDWGEVATLKSPIFIRKSNFKKRDGDISRLCFLYWQECKPNIYGKKGK</sequence>
<name>A0AAW3IZX6_VIBPH</name>
<dbReference type="AlphaFoldDB" id="A0AAW3IZX6"/>
<evidence type="ECO:0000313" key="1">
    <source>
        <dbReference type="EMBL" id="KOY42289.1"/>
    </source>
</evidence>
<dbReference type="Proteomes" id="UP000037697">
    <property type="component" value="Unassembled WGS sequence"/>
</dbReference>
<accession>A0AAW3IZX6</accession>
<protein>
    <submittedName>
        <fullName evidence="1">Uncharacterized protein</fullName>
    </submittedName>
</protein>
<gene>
    <name evidence="1" type="ORF">ACX05_01715</name>
</gene>
<proteinExistence type="predicted"/>
<reference evidence="1 2" key="1">
    <citation type="submission" date="2015-07" db="EMBL/GenBank/DDBJ databases">
        <title>Foodborne Vibrio parahaemolyticus Isolates.</title>
        <authorList>
            <person name="Ronholm J."/>
            <person name="Petronella N."/>
            <person name="Kenwell R."/>
            <person name="Banerjee S."/>
        </authorList>
    </citation>
    <scope>NUCLEOTIDE SEQUENCE [LARGE SCALE GENOMIC DNA]</scope>
    <source>
        <strain evidence="1 2">HS-06-05</strain>
    </source>
</reference>
<organism evidence="1 2">
    <name type="scientific">Vibrio parahaemolyticus</name>
    <dbReference type="NCBI Taxonomy" id="670"/>
    <lineage>
        <taxon>Bacteria</taxon>
        <taxon>Pseudomonadati</taxon>
        <taxon>Pseudomonadota</taxon>
        <taxon>Gammaproteobacteria</taxon>
        <taxon>Vibrionales</taxon>
        <taxon>Vibrionaceae</taxon>
        <taxon>Vibrio</taxon>
    </lineage>
</organism>
<comment type="caution">
    <text evidence="1">The sequence shown here is derived from an EMBL/GenBank/DDBJ whole genome shotgun (WGS) entry which is preliminary data.</text>
</comment>
<evidence type="ECO:0000313" key="2">
    <source>
        <dbReference type="Proteomes" id="UP000037697"/>
    </source>
</evidence>